<keyword evidence="7" id="KW-0645">Protease</keyword>
<evidence type="ECO:0000313" key="18">
    <source>
        <dbReference type="Proteomes" id="UP001219037"/>
    </source>
</evidence>
<protein>
    <recommendedName>
        <fullName evidence="5">Aminopeptidase N</fullName>
        <ecNumber evidence="4">3.4.11.2</ecNumber>
    </recommendedName>
    <alternativeName>
        <fullName evidence="12">Alanine aminopeptidase</fullName>
    </alternativeName>
    <alternativeName>
        <fullName evidence="13">Lysyl aminopeptidase</fullName>
    </alternativeName>
</protein>
<dbReference type="InterPro" id="IPR024571">
    <property type="entry name" value="ERAP1-like_C_dom"/>
</dbReference>
<evidence type="ECO:0000256" key="13">
    <source>
        <dbReference type="ARBA" id="ARBA00031533"/>
    </source>
</evidence>
<reference evidence="17 18" key="1">
    <citation type="submission" date="2023-04" db="EMBL/GenBank/DDBJ databases">
        <title>Funneling lignin-derived compounds into biodiesel using alkali-halophilic Citricoccus sp. P2.</title>
        <authorList>
            <person name="Luo C.-B."/>
        </authorList>
    </citation>
    <scope>NUCLEOTIDE SEQUENCE [LARGE SCALE GENOMIC DNA]</scope>
    <source>
        <strain evidence="17 18">P2</strain>
    </source>
</reference>
<dbReference type="InterPro" id="IPR042097">
    <property type="entry name" value="Aminopeptidase_N-like_N_sf"/>
</dbReference>
<dbReference type="CDD" id="cd09602">
    <property type="entry name" value="M1_APN"/>
    <property type="match status" value="1"/>
</dbReference>
<evidence type="ECO:0000256" key="11">
    <source>
        <dbReference type="ARBA" id="ARBA00023049"/>
    </source>
</evidence>
<dbReference type="InterPro" id="IPR012778">
    <property type="entry name" value="Pept_M1_aminopeptidase"/>
</dbReference>
<comment type="catalytic activity">
    <reaction evidence="1">
        <text>Release of an N-terminal amino acid, Xaa-|-Yaa- from a peptide, amide or arylamide. Xaa is preferably Ala, but may be most amino acids including Pro (slow action). When a terminal hydrophobic residue is followed by a prolyl residue, the two may be released as an intact Xaa-Pro dipeptide.</text>
        <dbReference type="EC" id="3.4.11.2"/>
    </reaction>
</comment>
<feature type="domain" description="ERAP1-like C-terminal" evidence="15">
    <location>
        <begin position="543"/>
        <end position="870"/>
    </location>
</feature>
<keyword evidence="10" id="KW-0862">Zinc</keyword>
<evidence type="ECO:0000256" key="4">
    <source>
        <dbReference type="ARBA" id="ARBA00012564"/>
    </source>
</evidence>
<name>A0ABY8H3L6_9MICC</name>
<dbReference type="SUPFAM" id="SSF63737">
    <property type="entry name" value="Leukotriene A4 hydrolase N-terminal domain"/>
    <property type="match status" value="1"/>
</dbReference>
<dbReference type="PANTHER" id="PTHR11533:SF174">
    <property type="entry name" value="PUROMYCIN-SENSITIVE AMINOPEPTIDASE-RELATED"/>
    <property type="match status" value="1"/>
</dbReference>
<evidence type="ECO:0000256" key="5">
    <source>
        <dbReference type="ARBA" id="ARBA00015611"/>
    </source>
</evidence>
<sequence length="887" mass="98885">MTSPELDLDHKNLHRDEAETRATLVTVFDYDVTVDLSRAENLDEDTYPVATVIRFDCHVPGATTFLDSLHAEVHRVVLNGKELPLETTVGAARILLPRLQEHNEVRIESASYFSTSGEGMHRFRDPGDGRVYLYTQYEPADARRVFPNFEQPDLKARFTFHLKGREDWVLASNQDEMSHTIHEGVATVDFAATPPQSTYITTLLAGPYRQWTDRWDGHPQSGSDPINLRIFARDSLAEHVDTEEIFAITRSGLDFFHDLFGVAYPWGKYDQAFVPEYNLGAMENPGLVTFTEHYIPTSQATEAQRQARATTIMHEMAHMWFGDLVTMRWWDGLWLKESFADYMGTLAVDRATRFEGAWATFAHRRKAWAYVQDQYSTTHPIVADIADLEATRQNFDGITYAKGASVLKQLVAHVGEDAFNAASRIYFERYRWGNASLDDFLAVLSETSGRPMQDWSRVWLQAAGVTHLSWSEDGAGAVVHQQNPDPRGGEAPQRPHTFRVGRYELDDEGALTRTAQHGYELTVGAAAQPIAEVDVSAATDRVILLNDDDLSYAVVHLDEDSLAAVLKHPLADPLASATVWASLWNAVRDGRISAERYLEGAMAVSDELHDVGLHAGVLRQSVTALHRYLPAERRAEWAQRWGAVLLSSLTELGDGSDRQRSAVRTLTLLARGSGVLLEEMEQLASTDREQGWVLAPGLCVDDEVRWAALIALAAQGRVDQARLDTELEVKVDAMTRVWHRTAVSSQPIATVRDAAWHAVLTGIDAEGQTLSNDLLSATAEGVTASRPELISGFEPEFWSSLEQIWTRRSIGIATRTIEGLFPGYHDAEVDGVAVAEEHPVVVAGQSWLDEHSQAAHTLRRVIIEELEDLRRAVHAQLMERGESTPAG</sequence>
<dbReference type="InterPro" id="IPR014782">
    <property type="entry name" value="Peptidase_M1_dom"/>
</dbReference>
<proteinExistence type="inferred from homology"/>
<dbReference type="Pfam" id="PF17900">
    <property type="entry name" value="Peptidase_M1_N"/>
    <property type="match status" value="1"/>
</dbReference>
<dbReference type="Pfam" id="PF11838">
    <property type="entry name" value="ERAP1_C"/>
    <property type="match status" value="1"/>
</dbReference>
<dbReference type="Gene3D" id="1.10.390.10">
    <property type="entry name" value="Neutral Protease Domain 2"/>
    <property type="match status" value="1"/>
</dbReference>
<keyword evidence="9 17" id="KW-0378">Hydrolase</keyword>
<dbReference type="InterPro" id="IPR001930">
    <property type="entry name" value="Peptidase_M1"/>
</dbReference>
<dbReference type="GO" id="GO:0016285">
    <property type="term" value="F:alanyl aminopeptidase activity"/>
    <property type="evidence" value="ECO:0007669"/>
    <property type="project" value="UniProtKB-EC"/>
</dbReference>
<keyword evidence="8" id="KW-0479">Metal-binding</keyword>
<dbReference type="RefSeq" id="WP_278155939.1">
    <property type="nucleotide sequence ID" value="NZ_CP121252.1"/>
</dbReference>
<keyword evidence="6 17" id="KW-0031">Aminopeptidase</keyword>
<accession>A0ABY8H3L6</accession>
<evidence type="ECO:0000256" key="2">
    <source>
        <dbReference type="ARBA" id="ARBA00001947"/>
    </source>
</evidence>
<keyword evidence="11" id="KW-0482">Metalloprotease</keyword>
<feature type="domain" description="Peptidase M1 membrane alanine aminopeptidase" evidence="14">
    <location>
        <begin position="249"/>
        <end position="454"/>
    </location>
</feature>
<evidence type="ECO:0000256" key="10">
    <source>
        <dbReference type="ARBA" id="ARBA00022833"/>
    </source>
</evidence>
<dbReference type="NCBIfam" id="TIGR02412">
    <property type="entry name" value="pepN_strep_liv"/>
    <property type="match status" value="1"/>
</dbReference>
<comment type="similarity">
    <text evidence="3">Belongs to the peptidase M1 family.</text>
</comment>
<keyword evidence="18" id="KW-1185">Reference proteome</keyword>
<dbReference type="EMBL" id="CP121252">
    <property type="protein sequence ID" value="WFP15325.1"/>
    <property type="molecule type" value="Genomic_DNA"/>
</dbReference>
<dbReference type="Pfam" id="PF01433">
    <property type="entry name" value="Peptidase_M1"/>
    <property type="match status" value="1"/>
</dbReference>
<evidence type="ECO:0000256" key="12">
    <source>
        <dbReference type="ARBA" id="ARBA00029811"/>
    </source>
</evidence>
<comment type="cofactor">
    <cofactor evidence="2">
        <name>Zn(2+)</name>
        <dbReference type="ChEBI" id="CHEBI:29105"/>
    </cofactor>
</comment>
<dbReference type="PANTHER" id="PTHR11533">
    <property type="entry name" value="PROTEASE M1 ZINC METALLOPROTEASE"/>
    <property type="match status" value="1"/>
</dbReference>
<evidence type="ECO:0000256" key="1">
    <source>
        <dbReference type="ARBA" id="ARBA00000098"/>
    </source>
</evidence>
<evidence type="ECO:0000256" key="3">
    <source>
        <dbReference type="ARBA" id="ARBA00010136"/>
    </source>
</evidence>
<dbReference type="SUPFAM" id="SSF55486">
    <property type="entry name" value="Metalloproteases ('zincins'), catalytic domain"/>
    <property type="match status" value="1"/>
</dbReference>
<dbReference type="InterPro" id="IPR045357">
    <property type="entry name" value="Aminopeptidase_N-like_N"/>
</dbReference>
<evidence type="ECO:0000259" key="16">
    <source>
        <dbReference type="Pfam" id="PF17900"/>
    </source>
</evidence>
<feature type="domain" description="Aminopeptidase N-like N-terminal" evidence="16">
    <location>
        <begin position="103"/>
        <end position="200"/>
    </location>
</feature>
<evidence type="ECO:0000256" key="8">
    <source>
        <dbReference type="ARBA" id="ARBA00022723"/>
    </source>
</evidence>
<gene>
    <name evidence="17" type="primary">pepN</name>
    <name evidence="17" type="ORF">P8192_07755</name>
</gene>
<dbReference type="InterPro" id="IPR027268">
    <property type="entry name" value="Peptidase_M4/M1_CTD_sf"/>
</dbReference>
<dbReference type="Gene3D" id="2.60.40.1730">
    <property type="entry name" value="tricorn interacting facor f3 domain"/>
    <property type="match status" value="1"/>
</dbReference>
<evidence type="ECO:0000256" key="9">
    <source>
        <dbReference type="ARBA" id="ARBA00022801"/>
    </source>
</evidence>
<dbReference type="EC" id="3.4.11.2" evidence="4"/>
<dbReference type="InterPro" id="IPR050344">
    <property type="entry name" value="Peptidase_M1_aminopeptidases"/>
</dbReference>
<evidence type="ECO:0000256" key="7">
    <source>
        <dbReference type="ARBA" id="ARBA00022670"/>
    </source>
</evidence>
<organism evidence="17 18">
    <name type="scientific">Citricoccus muralis</name>
    <dbReference type="NCBI Taxonomy" id="169134"/>
    <lineage>
        <taxon>Bacteria</taxon>
        <taxon>Bacillati</taxon>
        <taxon>Actinomycetota</taxon>
        <taxon>Actinomycetes</taxon>
        <taxon>Micrococcales</taxon>
        <taxon>Micrococcaceae</taxon>
        <taxon>Citricoccus</taxon>
    </lineage>
</organism>
<evidence type="ECO:0000313" key="17">
    <source>
        <dbReference type="EMBL" id="WFP15325.1"/>
    </source>
</evidence>
<dbReference type="Proteomes" id="UP001219037">
    <property type="component" value="Chromosome"/>
</dbReference>
<evidence type="ECO:0000256" key="6">
    <source>
        <dbReference type="ARBA" id="ARBA00022438"/>
    </source>
</evidence>
<dbReference type="PRINTS" id="PR00756">
    <property type="entry name" value="ALADIPTASE"/>
</dbReference>
<evidence type="ECO:0000259" key="15">
    <source>
        <dbReference type="Pfam" id="PF11838"/>
    </source>
</evidence>
<evidence type="ECO:0000259" key="14">
    <source>
        <dbReference type="Pfam" id="PF01433"/>
    </source>
</evidence>